<evidence type="ECO:0000313" key="3">
    <source>
        <dbReference type="EMBL" id="SFV77344.1"/>
    </source>
</evidence>
<evidence type="ECO:0000256" key="1">
    <source>
        <dbReference type="SAM" id="Phobius"/>
    </source>
</evidence>
<sequence>MDILISVFLMGFLGGVHCLGMCGGVVAMLTASLDPEVKANPKKVALFHLNYNLGRVLSYVLMGAIFGLLGALLTQSLQMDVIDKSLRIFSGVLMIMVGLYIAGWSSGIQILEKIGAKFWAILQPLTKRFLPIRSLKSAFFTGLLWGGIPCGLVYGALSFSIISGSATQGAMIMLAFGLGTLPSLLLMASLSTQLTRFVQKPMVRKASGLMIIGLGIVALWMPISTLIKDVSHANMQMINTPMNVPMLTPNNEKKFPTPTDFDYLT</sequence>
<keyword evidence="1" id="KW-1133">Transmembrane helix</keyword>
<protein>
    <submittedName>
        <fullName evidence="3">Heavy-metal-associated domain (N-terminus) and membrane-bounded cytochrome biogenesis cycZ-like domain, possible membrane copper tolerance protein</fullName>
    </submittedName>
</protein>
<name>A0A1W1D9U4_9ZZZZ</name>
<feature type="transmembrane region" description="Helical" evidence="1">
    <location>
        <begin position="86"/>
        <end position="103"/>
    </location>
</feature>
<dbReference type="Pfam" id="PF13386">
    <property type="entry name" value="DsbD_2"/>
    <property type="match status" value="1"/>
</dbReference>
<feature type="domain" description="Urease accessory protein UreH-like transmembrane" evidence="2">
    <location>
        <begin position="7"/>
        <end position="216"/>
    </location>
</feature>
<dbReference type="PANTHER" id="PTHR42208:SF1">
    <property type="entry name" value="HEAVY METAL TRANSPORTER"/>
    <property type="match status" value="1"/>
</dbReference>
<dbReference type="InterPro" id="IPR039447">
    <property type="entry name" value="UreH-like_TM_dom"/>
</dbReference>
<feature type="transmembrane region" description="Helical" evidence="1">
    <location>
        <begin position="56"/>
        <end position="74"/>
    </location>
</feature>
<feature type="transmembrane region" description="Helical" evidence="1">
    <location>
        <begin position="138"/>
        <end position="157"/>
    </location>
</feature>
<keyword evidence="1" id="KW-0472">Membrane</keyword>
<feature type="transmembrane region" description="Helical" evidence="1">
    <location>
        <begin position="208"/>
        <end position="227"/>
    </location>
</feature>
<dbReference type="AlphaFoldDB" id="A0A1W1D9U4"/>
<dbReference type="PANTHER" id="PTHR42208">
    <property type="entry name" value="HEAVY METAL TRANSPORTER-RELATED"/>
    <property type="match status" value="1"/>
</dbReference>
<keyword evidence="1" id="KW-0812">Transmembrane</keyword>
<gene>
    <name evidence="3" type="ORF">MNB_SUP05-4-646</name>
</gene>
<dbReference type="EMBL" id="FPHR01000021">
    <property type="protein sequence ID" value="SFV77344.1"/>
    <property type="molecule type" value="Genomic_DNA"/>
</dbReference>
<accession>A0A1W1D9U4</accession>
<evidence type="ECO:0000259" key="2">
    <source>
        <dbReference type="Pfam" id="PF13386"/>
    </source>
</evidence>
<proteinExistence type="predicted"/>
<organism evidence="3">
    <name type="scientific">hydrothermal vent metagenome</name>
    <dbReference type="NCBI Taxonomy" id="652676"/>
    <lineage>
        <taxon>unclassified sequences</taxon>
        <taxon>metagenomes</taxon>
        <taxon>ecological metagenomes</taxon>
    </lineage>
</organism>
<feature type="transmembrane region" description="Helical" evidence="1">
    <location>
        <begin position="169"/>
        <end position="188"/>
    </location>
</feature>
<reference evidence="3" key="1">
    <citation type="submission" date="2016-10" db="EMBL/GenBank/DDBJ databases">
        <authorList>
            <person name="de Groot N.N."/>
        </authorList>
    </citation>
    <scope>NUCLEOTIDE SEQUENCE</scope>
</reference>